<keyword evidence="3 4" id="KW-0539">Nucleus</keyword>
<sequence>MSGHRELINQFISSSDPSIQSPIVIELSDYLKFNKLSLLDLIQSLQIYITSTNDNIRLSSFNLLSQILNNLPLTKLFPNDIDVLLNFLFSKLLDIYIIQYVLSSIYSLINMKYFNIDNIDKIFIQFIDNFNPKLHSQLIRLSALKIVNILINPNNIHNFSNDLAIDCFLKISINEKDPNNLLLIFQILQKISKNLSIDNFIEPLFDTMFRYYPISFKSSNDLQNVKISSLKDSLNNSLSSNNLYANDLFPNLIEKFNSSSSINVKIDILNTLSIVSKNYSIDIIHNHFLLIWNTIKYNILNQELINLISINNILSYYENSSNESDNLFYHSLITINSLSKNLSYDDKLLIYDDLSKNLTFSNNNSKFLQSYLILSLISNSNNEQDSQAILSKSLNSLFSNEYNETKNKRSLLIALSYFKSFNNHLIPFKDEIFTILQISLSSSNLEISLQILAIQLIIELILNENDNDNEITLFNEEKDLLINKLGENLLNNALNNSIDFNKLLETELINAIVKISKKSNFENDTINIINNLLSNILKNEINLKQQCILIDYIILFSSTNSLIEKSSLRLINLLNSPTNNIPIELLLNSLVSLFNKLPITYNTDSISNKFIPILLTFLNTTNYDNLLIHYIGKILRRFTISMSNENAERLIIQLINQFHKLLLIDEIPTENNDLNITTPDINHLPLLLLTIQGLDNDIKIPNFKEITIKISELINNESNGLTKLQLLIGITVIINKYFNWNDYCEVFRGEINNEIKIWSLLGLILKGDSKSIELLFEILNQLTFKQVLKTISIIFTLINDDENNEKDINESLISIYRKQKSTLMIRNNNKLTISNLIIRNIWKQKVLEICLQRKDYNEIILPLILTYLPEELYKSHLKDLLPGLINTITTNKDSNIINSITIIINNILNEQSDLSKLLIKPYIETIINNCIKIIENYNNKEIKINSLKCLKLMTIFEIPLIIPYKRIVINIGNSMLGDKSRDVRMNAVSVIQSWESL</sequence>
<dbReference type="GO" id="GO:0051604">
    <property type="term" value="P:protein maturation"/>
    <property type="evidence" value="ECO:0007669"/>
    <property type="project" value="UniProtKB-UniRule"/>
</dbReference>
<gene>
    <name evidence="7" type="ORF">DAPK24_020530</name>
</gene>
<keyword evidence="2" id="KW-0677">Repeat</keyword>
<comment type="similarity">
    <text evidence="4">Belongs to the MET18/MMS19 family.</text>
</comment>
<evidence type="ECO:0000256" key="2">
    <source>
        <dbReference type="ARBA" id="ARBA00022737"/>
    </source>
</evidence>
<comment type="caution">
    <text evidence="7">The sequence shown here is derived from an EMBL/GenBank/DDBJ whole genome shotgun (WGS) entry which is preliminary data.</text>
</comment>
<proteinExistence type="inferred from homology"/>
<keyword evidence="8" id="KW-1185">Reference proteome</keyword>
<reference evidence="7 8" key="1">
    <citation type="journal article" date="2023" name="Elife">
        <title>Identification of key yeast species and microbe-microbe interactions impacting larval growth of Drosophila in the wild.</title>
        <authorList>
            <person name="Mure A."/>
            <person name="Sugiura Y."/>
            <person name="Maeda R."/>
            <person name="Honda K."/>
            <person name="Sakurai N."/>
            <person name="Takahashi Y."/>
            <person name="Watada M."/>
            <person name="Katoh T."/>
            <person name="Gotoh A."/>
            <person name="Gotoh Y."/>
            <person name="Taniguchi I."/>
            <person name="Nakamura K."/>
            <person name="Hayashi T."/>
            <person name="Katayama T."/>
            <person name="Uemura T."/>
            <person name="Hattori Y."/>
        </authorList>
    </citation>
    <scope>NUCLEOTIDE SEQUENCE [LARGE SCALE GENOMIC DNA]</scope>
    <source>
        <strain evidence="7 8">PK-24</strain>
    </source>
</reference>
<dbReference type="EMBL" id="BTGB01000002">
    <property type="protein sequence ID" value="GMM45478.1"/>
    <property type="molecule type" value="Genomic_DNA"/>
</dbReference>
<dbReference type="GO" id="GO:0016226">
    <property type="term" value="P:iron-sulfur cluster assembly"/>
    <property type="evidence" value="ECO:0007669"/>
    <property type="project" value="UniProtKB-UniRule"/>
</dbReference>
<evidence type="ECO:0000259" key="6">
    <source>
        <dbReference type="Pfam" id="PF14500"/>
    </source>
</evidence>
<evidence type="ECO:0000259" key="5">
    <source>
        <dbReference type="Pfam" id="PF12460"/>
    </source>
</evidence>
<dbReference type="InterPro" id="IPR029240">
    <property type="entry name" value="MMS19_N"/>
</dbReference>
<dbReference type="SUPFAM" id="SSF48371">
    <property type="entry name" value="ARM repeat"/>
    <property type="match status" value="2"/>
</dbReference>
<feature type="domain" description="MMS19 C-terminal" evidence="5">
    <location>
        <begin position="553"/>
        <end position="954"/>
    </location>
</feature>
<dbReference type="GO" id="GO:0097361">
    <property type="term" value="C:cytosolic [4Fe-4S] assembly targeting complex"/>
    <property type="evidence" value="ECO:0007669"/>
    <property type="project" value="UniProtKB-UniRule"/>
</dbReference>
<evidence type="ECO:0000256" key="3">
    <source>
        <dbReference type="ARBA" id="ARBA00023242"/>
    </source>
</evidence>
<dbReference type="InterPro" id="IPR016024">
    <property type="entry name" value="ARM-type_fold"/>
</dbReference>
<name>A0AAV5R3I9_PICKL</name>
<evidence type="ECO:0000313" key="8">
    <source>
        <dbReference type="Proteomes" id="UP001378960"/>
    </source>
</evidence>
<dbReference type="Proteomes" id="UP001378960">
    <property type="component" value="Unassembled WGS sequence"/>
</dbReference>
<dbReference type="GO" id="GO:0005634">
    <property type="term" value="C:nucleus"/>
    <property type="evidence" value="ECO:0007669"/>
    <property type="project" value="UniProtKB-SubCell"/>
</dbReference>
<keyword evidence="4" id="KW-0227">DNA damage</keyword>
<comment type="subcellular location">
    <subcellularLocation>
        <location evidence="1 4">Nucleus</location>
    </subcellularLocation>
</comment>
<dbReference type="PANTHER" id="PTHR12891:SF0">
    <property type="entry name" value="MMS19 NUCLEOTIDE EXCISION REPAIR PROTEIN HOMOLOG"/>
    <property type="match status" value="1"/>
</dbReference>
<protein>
    <recommendedName>
        <fullName evidence="4">MMS19 nucleotide excision repair protein</fullName>
    </recommendedName>
</protein>
<evidence type="ECO:0000256" key="1">
    <source>
        <dbReference type="ARBA" id="ARBA00004123"/>
    </source>
</evidence>
<dbReference type="AlphaFoldDB" id="A0AAV5R3I9"/>
<dbReference type="Pfam" id="PF12460">
    <property type="entry name" value="MMS19_C"/>
    <property type="match status" value="1"/>
</dbReference>
<accession>A0AAV5R3I9</accession>
<dbReference type="Pfam" id="PF14500">
    <property type="entry name" value="MMS19_N"/>
    <property type="match status" value="1"/>
</dbReference>
<organism evidence="7 8">
    <name type="scientific">Pichia kluyveri</name>
    <name type="common">Yeast</name>
    <dbReference type="NCBI Taxonomy" id="36015"/>
    <lineage>
        <taxon>Eukaryota</taxon>
        <taxon>Fungi</taxon>
        <taxon>Dikarya</taxon>
        <taxon>Ascomycota</taxon>
        <taxon>Saccharomycotina</taxon>
        <taxon>Pichiomycetes</taxon>
        <taxon>Pichiales</taxon>
        <taxon>Pichiaceae</taxon>
        <taxon>Pichia</taxon>
    </lineage>
</organism>
<dbReference type="InterPro" id="IPR039920">
    <property type="entry name" value="MMS19"/>
</dbReference>
<dbReference type="PANTHER" id="PTHR12891">
    <property type="entry name" value="DNA REPAIR/TRANSCRIPTION PROTEIN MET18/MMS19"/>
    <property type="match status" value="1"/>
</dbReference>
<dbReference type="InterPro" id="IPR024687">
    <property type="entry name" value="MMS19_C"/>
</dbReference>
<dbReference type="GO" id="GO:0006281">
    <property type="term" value="P:DNA repair"/>
    <property type="evidence" value="ECO:0007669"/>
    <property type="project" value="UniProtKB-UniRule"/>
</dbReference>
<evidence type="ECO:0000313" key="7">
    <source>
        <dbReference type="EMBL" id="GMM45478.1"/>
    </source>
</evidence>
<feature type="domain" description="MMS19 N-terminal" evidence="6">
    <location>
        <begin position="42"/>
        <end position="301"/>
    </location>
</feature>
<comment type="function">
    <text evidence="4">Key component of the cytosolic iron-sulfur protein assembly (CIA) complex, a multiprotein complex that mediates the incorporation of iron-sulfur cluster into apoproteins specifically involved in DNA metabolism and genomic integrity. In the CIA complex, MMS19 acts as an adapter between early-acting CIA components and a subset of cellular target iron-sulfur proteins.</text>
</comment>
<evidence type="ECO:0000256" key="4">
    <source>
        <dbReference type="RuleBase" id="RU367072"/>
    </source>
</evidence>
<keyword evidence="4" id="KW-0234">DNA repair</keyword>